<protein>
    <submittedName>
        <fullName evidence="2">Uncharacterized protein</fullName>
    </submittedName>
</protein>
<evidence type="ECO:0000313" key="3">
    <source>
        <dbReference type="Proteomes" id="UP001632037"/>
    </source>
</evidence>
<proteinExistence type="predicted"/>
<dbReference type="EMBL" id="JBIMZQ010000054">
    <property type="protein sequence ID" value="KAL3658499.1"/>
    <property type="molecule type" value="Genomic_DNA"/>
</dbReference>
<feature type="region of interest" description="Disordered" evidence="1">
    <location>
        <begin position="1"/>
        <end position="43"/>
    </location>
</feature>
<name>A0ABD3EWH4_9STRA</name>
<feature type="compositionally biased region" description="Acidic residues" evidence="1">
    <location>
        <begin position="80"/>
        <end position="106"/>
    </location>
</feature>
<keyword evidence="3" id="KW-1185">Reference proteome</keyword>
<comment type="caution">
    <text evidence="2">The sequence shown here is derived from an EMBL/GenBank/DDBJ whole genome shotgun (WGS) entry which is preliminary data.</text>
</comment>
<gene>
    <name evidence="2" type="ORF">V7S43_016632</name>
</gene>
<sequence>MARATDFGEEGNSDTVVTPTSKRRRVTVVTGGTASAKPQKKRPLSEFYIKLTKVPQLHGKAPVAALQAEELAELAAAAESEPDDDGDEDYEDTDEDLANDDAEDVEATTPPATPLCRPSPKQRKKAIPKQAANATGKGKKKRIPPRKMRVAKRVRT</sequence>
<accession>A0ABD3EWH4</accession>
<organism evidence="2 3">
    <name type="scientific">Phytophthora oleae</name>
    <dbReference type="NCBI Taxonomy" id="2107226"/>
    <lineage>
        <taxon>Eukaryota</taxon>
        <taxon>Sar</taxon>
        <taxon>Stramenopiles</taxon>
        <taxon>Oomycota</taxon>
        <taxon>Peronosporomycetes</taxon>
        <taxon>Peronosporales</taxon>
        <taxon>Peronosporaceae</taxon>
        <taxon>Phytophthora</taxon>
    </lineage>
</organism>
<evidence type="ECO:0000313" key="2">
    <source>
        <dbReference type="EMBL" id="KAL3658499.1"/>
    </source>
</evidence>
<reference evidence="2 3" key="1">
    <citation type="submission" date="2024-09" db="EMBL/GenBank/DDBJ databases">
        <title>Genome sequencing and assembly of Phytophthora oleae, isolate VK10A, causative agent of rot of olive drupes.</title>
        <authorList>
            <person name="Conti Taguali S."/>
            <person name="Riolo M."/>
            <person name="La Spada F."/>
            <person name="Cacciola S.O."/>
            <person name="Dionisio G."/>
        </authorList>
    </citation>
    <scope>NUCLEOTIDE SEQUENCE [LARGE SCALE GENOMIC DNA]</scope>
    <source>
        <strain evidence="2 3">VK10A</strain>
    </source>
</reference>
<dbReference type="AlphaFoldDB" id="A0ABD3EWH4"/>
<dbReference type="Proteomes" id="UP001632037">
    <property type="component" value="Unassembled WGS sequence"/>
</dbReference>
<feature type="compositionally biased region" description="Basic residues" evidence="1">
    <location>
        <begin position="137"/>
        <end position="156"/>
    </location>
</feature>
<feature type="region of interest" description="Disordered" evidence="1">
    <location>
        <begin position="74"/>
        <end position="156"/>
    </location>
</feature>
<evidence type="ECO:0000256" key="1">
    <source>
        <dbReference type="SAM" id="MobiDB-lite"/>
    </source>
</evidence>